<keyword evidence="2" id="KW-1185">Reference proteome</keyword>
<dbReference type="EMBL" id="JBHLXD010000076">
    <property type="protein sequence ID" value="MFC0210710.1"/>
    <property type="molecule type" value="Genomic_DNA"/>
</dbReference>
<dbReference type="SUPFAM" id="SSF48019">
    <property type="entry name" value="post-AAA+ oligomerization domain-like"/>
    <property type="match status" value="1"/>
</dbReference>
<organism evidence="1 2">
    <name type="scientific">Chelativorans intermedius</name>
    <dbReference type="NCBI Taxonomy" id="515947"/>
    <lineage>
        <taxon>Bacteria</taxon>
        <taxon>Pseudomonadati</taxon>
        <taxon>Pseudomonadota</taxon>
        <taxon>Alphaproteobacteria</taxon>
        <taxon>Hyphomicrobiales</taxon>
        <taxon>Phyllobacteriaceae</taxon>
        <taxon>Chelativorans</taxon>
    </lineage>
</organism>
<dbReference type="RefSeq" id="WP_378074793.1">
    <property type="nucleotide sequence ID" value="NZ_JBHLXD010000076.1"/>
</dbReference>
<protein>
    <recommendedName>
        <fullName evidence="3">DUF2336 domain-containing protein</fullName>
    </recommendedName>
</protein>
<sequence>MNERDEPIPLDPWLAASLLQKAIRRGDAERARHAALALHRHRGTGIWRRLTIFAFEDVGIGDLDLVRDVTMCAIDRSVRKPLGPDHEVIATLVQRLAAAPKDRSTDYLICAAKDHPGFDAVRQDIGKLSNDERIAVATDAGQPLVRRAAAMWYCSGVNGGGPQVLSRGDLPRLLHAFDGLGFPHPLSSIVETAARKTREPIAIMLPLLWCLLVESGGGRATQEMSLPPAPIHRGVPLYAYDKHTRLGKRAIGHFIRECGDLRRRLGEFVAEFRHRDVAAMAAFYADAAPLARRLAWARSEELEALGLEADMRKVGCPREGVEPILDAVRNNLDQLHAIRQRLLSGGPRNLGRPSLFRGRV</sequence>
<name>A0ABV6DDL3_9HYPH</name>
<accession>A0ABV6DDL3</accession>
<evidence type="ECO:0000313" key="1">
    <source>
        <dbReference type="EMBL" id="MFC0210710.1"/>
    </source>
</evidence>
<reference evidence="1 2" key="1">
    <citation type="submission" date="2024-09" db="EMBL/GenBank/DDBJ databases">
        <authorList>
            <person name="Sun Q."/>
            <person name="Mori K."/>
        </authorList>
    </citation>
    <scope>NUCLEOTIDE SEQUENCE [LARGE SCALE GENOMIC DNA]</scope>
    <source>
        <strain evidence="1 2">CCM 8543</strain>
    </source>
</reference>
<comment type="caution">
    <text evidence="1">The sequence shown here is derived from an EMBL/GenBank/DDBJ whole genome shotgun (WGS) entry which is preliminary data.</text>
</comment>
<dbReference type="InterPro" id="IPR008921">
    <property type="entry name" value="DNA_pol3_clamp-load_cplx_C"/>
</dbReference>
<gene>
    <name evidence="1" type="ORF">ACFFJ2_20185</name>
</gene>
<evidence type="ECO:0000313" key="2">
    <source>
        <dbReference type="Proteomes" id="UP001589755"/>
    </source>
</evidence>
<dbReference type="Proteomes" id="UP001589755">
    <property type="component" value="Unassembled WGS sequence"/>
</dbReference>
<evidence type="ECO:0008006" key="3">
    <source>
        <dbReference type="Google" id="ProtNLM"/>
    </source>
</evidence>
<proteinExistence type="predicted"/>
<dbReference type="Gene3D" id="1.20.272.10">
    <property type="match status" value="1"/>
</dbReference>